<evidence type="ECO:0000259" key="1">
    <source>
        <dbReference type="PROSITE" id="PS51782"/>
    </source>
</evidence>
<dbReference type="EMBL" id="JACOPE010000001">
    <property type="protein sequence ID" value="MBC5683319.1"/>
    <property type="molecule type" value="Genomic_DNA"/>
</dbReference>
<gene>
    <name evidence="2" type="ORF">H8S40_07010</name>
</gene>
<evidence type="ECO:0000313" key="3">
    <source>
        <dbReference type="Proteomes" id="UP000631576"/>
    </source>
</evidence>
<proteinExistence type="predicted"/>
<dbReference type="CDD" id="cd00118">
    <property type="entry name" value="LysM"/>
    <property type="match status" value="1"/>
</dbReference>
<dbReference type="InterPro" id="IPR036779">
    <property type="entry name" value="LysM_dom_sf"/>
</dbReference>
<dbReference type="PROSITE" id="PS51782">
    <property type="entry name" value="LYSM"/>
    <property type="match status" value="1"/>
</dbReference>
<dbReference type="Pfam" id="PF01476">
    <property type="entry name" value="LysM"/>
    <property type="match status" value="1"/>
</dbReference>
<dbReference type="SUPFAM" id="SSF54106">
    <property type="entry name" value="LysM domain"/>
    <property type="match status" value="1"/>
</dbReference>
<evidence type="ECO:0000313" key="2">
    <source>
        <dbReference type="EMBL" id="MBC5683319.1"/>
    </source>
</evidence>
<organism evidence="2 3">
    <name type="scientific">Ruminococcus hominis</name>
    <dbReference type="NCBI Taxonomy" id="2763065"/>
    <lineage>
        <taxon>Bacteria</taxon>
        <taxon>Bacillati</taxon>
        <taxon>Bacillota</taxon>
        <taxon>Clostridia</taxon>
        <taxon>Eubacteriales</taxon>
        <taxon>Oscillospiraceae</taxon>
        <taxon>Ruminococcus</taxon>
    </lineage>
</organism>
<dbReference type="InterPro" id="IPR018392">
    <property type="entry name" value="LysM"/>
</dbReference>
<dbReference type="Gene3D" id="3.10.350.10">
    <property type="entry name" value="LysM domain"/>
    <property type="match status" value="1"/>
</dbReference>
<feature type="domain" description="LysM" evidence="1">
    <location>
        <begin position="58"/>
        <end position="108"/>
    </location>
</feature>
<dbReference type="RefSeq" id="WP_118723657.1">
    <property type="nucleotide sequence ID" value="NZ_JACOPE010000001.1"/>
</dbReference>
<comment type="caution">
    <text evidence="2">The sequence shown here is derived from an EMBL/GenBank/DDBJ whole genome shotgun (WGS) entry which is preliminary data.</text>
</comment>
<keyword evidence="3" id="KW-1185">Reference proteome</keyword>
<protein>
    <submittedName>
        <fullName evidence="2">LysM peptidoglycan-binding domain-containing protein</fullName>
    </submittedName>
</protein>
<dbReference type="Proteomes" id="UP000631576">
    <property type="component" value="Unassembled WGS sequence"/>
</dbReference>
<name>A0ABR7G7A2_9FIRM</name>
<dbReference type="SMART" id="SM00257">
    <property type="entry name" value="LysM"/>
    <property type="match status" value="1"/>
</dbReference>
<reference evidence="2 3" key="1">
    <citation type="submission" date="2020-08" db="EMBL/GenBank/DDBJ databases">
        <title>Genome public.</title>
        <authorList>
            <person name="Liu C."/>
            <person name="Sun Q."/>
        </authorList>
    </citation>
    <scope>NUCLEOTIDE SEQUENCE [LARGE SCALE GENOMIC DNA]</scope>
    <source>
        <strain evidence="2 3">NSJ-13</strain>
    </source>
</reference>
<accession>A0ABR7G7A2</accession>
<sequence>MKRKNINKRHNRNRLKGNILSIITAFLLVSVCWVGFGSVISSAKDSDIAVSKNQMLYKSITIHENDTLWSIAEQYKPESYSVDRYIKELKELNHLKSDQIYTGNKLIIIYDAMYHINANGIQIVSR</sequence>